<dbReference type="InterPro" id="IPR058548">
    <property type="entry name" value="MlaB-like_STAS"/>
</dbReference>
<dbReference type="RefSeq" id="WP_181389536.1">
    <property type="nucleotide sequence ID" value="NZ_OMOJ01000017.1"/>
</dbReference>
<protein>
    <recommendedName>
        <fullName evidence="1">STAS domain-containing protein</fullName>
    </recommendedName>
</protein>
<dbReference type="InterPro" id="IPR002645">
    <property type="entry name" value="STAS_dom"/>
</dbReference>
<dbReference type="Gene3D" id="3.30.750.24">
    <property type="entry name" value="STAS domain"/>
    <property type="match status" value="1"/>
</dbReference>
<evidence type="ECO:0000313" key="2">
    <source>
        <dbReference type="EMBL" id="SPF81938.1"/>
    </source>
</evidence>
<reference evidence="3" key="1">
    <citation type="submission" date="2018-03" db="EMBL/GenBank/DDBJ databases">
        <authorList>
            <person name="Rodrigo-Torres L."/>
            <person name="Arahal R. D."/>
            <person name="Lucena T."/>
        </authorList>
    </citation>
    <scope>NUCLEOTIDE SEQUENCE [LARGE SCALE GENOMIC DNA]</scope>
    <source>
        <strain evidence="3">CECT 8871</strain>
    </source>
</reference>
<evidence type="ECO:0000313" key="3">
    <source>
        <dbReference type="Proteomes" id="UP000244904"/>
    </source>
</evidence>
<dbReference type="AlphaFoldDB" id="A0A2R8B0W6"/>
<dbReference type="Proteomes" id="UP000244904">
    <property type="component" value="Unassembled WGS sequence"/>
</dbReference>
<feature type="domain" description="STAS" evidence="1">
    <location>
        <begin position="34"/>
        <end position="94"/>
    </location>
</feature>
<sequence>MPDDVRQFQLPKRRGRSDDDPLLTFLKASLGRPVLLDLSDVDRIDSLRLRTLLSANRKWRQDGARLAITGLTDACADMFRLLGVDPIIFEQERV</sequence>
<dbReference type="SUPFAM" id="SSF52091">
    <property type="entry name" value="SpoIIaa-like"/>
    <property type="match status" value="1"/>
</dbReference>
<keyword evidence="3" id="KW-1185">Reference proteome</keyword>
<organism evidence="2 3">
    <name type="scientific">Pseudoprimorskyibacter insulae</name>
    <dbReference type="NCBI Taxonomy" id="1695997"/>
    <lineage>
        <taxon>Bacteria</taxon>
        <taxon>Pseudomonadati</taxon>
        <taxon>Pseudomonadota</taxon>
        <taxon>Alphaproteobacteria</taxon>
        <taxon>Rhodobacterales</taxon>
        <taxon>Paracoccaceae</taxon>
        <taxon>Pseudoprimorskyibacter</taxon>
    </lineage>
</organism>
<dbReference type="CDD" id="cd07043">
    <property type="entry name" value="STAS_anti-anti-sigma_factors"/>
    <property type="match status" value="1"/>
</dbReference>
<dbReference type="EMBL" id="OMOJ01000017">
    <property type="protein sequence ID" value="SPF81938.1"/>
    <property type="molecule type" value="Genomic_DNA"/>
</dbReference>
<name>A0A2R8B0W6_9RHOB</name>
<accession>A0A2R8B0W6</accession>
<dbReference type="InterPro" id="IPR036513">
    <property type="entry name" value="STAS_dom_sf"/>
</dbReference>
<gene>
    <name evidence="2" type="ORF">PRI8871_03765</name>
</gene>
<evidence type="ECO:0000259" key="1">
    <source>
        <dbReference type="PROSITE" id="PS50801"/>
    </source>
</evidence>
<dbReference type="Pfam" id="PF13466">
    <property type="entry name" value="STAS_2"/>
    <property type="match status" value="1"/>
</dbReference>
<proteinExistence type="predicted"/>
<dbReference type="PROSITE" id="PS50801">
    <property type="entry name" value="STAS"/>
    <property type="match status" value="1"/>
</dbReference>